<dbReference type="InterPro" id="IPR020904">
    <property type="entry name" value="Sc_DH/Rdtase_CS"/>
</dbReference>
<dbReference type="EMBL" id="JAMLDX010000005">
    <property type="protein sequence ID" value="MCP3730601.1"/>
    <property type="molecule type" value="Genomic_DNA"/>
</dbReference>
<reference evidence="4" key="1">
    <citation type="submission" date="2022-05" db="EMBL/GenBank/DDBJ databases">
        <title>Sphingomonas sp. strain MG17 Genome sequencing and assembly.</title>
        <authorList>
            <person name="Kim I."/>
        </authorList>
    </citation>
    <scope>NUCLEOTIDE SEQUENCE</scope>
    <source>
        <strain evidence="4">MG17</strain>
    </source>
</reference>
<organism evidence="4 5">
    <name type="scientific">Sphingomonas tagetis</name>
    <dbReference type="NCBI Taxonomy" id="2949092"/>
    <lineage>
        <taxon>Bacteria</taxon>
        <taxon>Pseudomonadati</taxon>
        <taxon>Pseudomonadota</taxon>
        <taxon>Alphaproteobacteria</taxon>
        <taxon>Sphingomonadales</taxon>
        <taxon>Sphingomonadaceae</taxon>
        <taxon>Sphingomonas</taxon>
    </lineage>
</organism>
<keyword evidence="5" id="KW-1185">Reference proteome</keyword>
<dbReference type="InterPro" id="IPR036291">
    <property type="entry name" value="NAD(P)-bd_dom_sf"/>
</dbReference>
<dbReference type="SUPFAM" id="SSF51735">
    <property type="entry name" value="NAD(P)-binding Rossmann-fold domains"/>
    <property type="match status" value="1"/>
</dbReference>
<dbReference type="PANTHER" id="PTHR42760">
    <property type="entry name" value="SHORT-CHAIN DEHYDROGENASES/REDUCTASES FAMILY MEMBER"/>
    <property type="match status" value="1"/>
</dbReference>
<protein>
    <submittedName>
        <fullName evidence="4">SDR family oxidoreductase</fullName>
    </submittedName>
</protein>
<evidence type="ECO:0000259" key="3">
    <source>
        <dbReference type="SMART" id="SM00822"/>
    </source>
</evidence>
<dbReference type="Proteomes" id="UP001139451">
    <property type="component" value="Unassembled WGS sequence"/>
</dbReference>
<dbReference type="PANTHER" id="PTHR42760:SF40">
    <property type="entry name" value="3-OXOACYL-[ACYL-CARRIER-PROTEIN] REDUCTASE, CHLOROPLASTIC"/>
    <property type="match status" value="1"/>
</dbReference>
<evidence type="ECO:0000256" key="2">
    <source>
        <dbReference type="RuleBase" id="RU000363"/>
    </source>
</evidence>
<dbReference type="CDD" id="cd05233">
    <property type="entry name" value="SDR_c"/>
    <property type="match status" value="1"/>
</dbReference>
<sequence>MSSFVDADRGLLAGRAVIVTGAGRGLGEAFARHAAACGASVVIDDVDLAEAENVAAAIRAGGGAAVACDYSVGEPDQAHALAELCLTHFGRIDGLINNAAVFYIRSIWEEDPVEAQRLIGVNLLGAMYCAAAVTPHMRAAGRGAIVNVASTAAFGMAGRGAYGAAKAALMSLTYSWAMELEPHGVRVNALGPKAATRMNRNPGPQGAPDDVAPVATFLLSDRSAHLNGQCIRASGPDVAWTLPARYAAMAPRRSPGVDGVAEALDLAEPGPQPFGFRVG</sequence>
<comment type="similarity">
    <text evidence="1 2">Belongs to the short-chain dehydrogenases/reductases (SDR) family.</text>
</comment>
<gene>
    <name evidence="4" type="ORF">M9978_09195</name>
</gene>
<dbReference type="Pfam" id="PF00106">
    <property type="entry name" value="adh_short"/>
    <property type="match status" value="1"/>
</dbReference>
<dbReference type="GO" id="GO:0016616">
    <property type="term" value="F:oxidoreductase activity, acting on the CH-OH group of donors, NAD or NADP as acceptor"/>
    <property type="evidence" value="ECO:0007669"/>
    <property type="project" value="TreeGrafter"/>
</dbReference>
<comment type="caution">
    <text evidence="4">The sequence shown here is derived from an EMBL/GenBank/DDBJ whole genome shotgun (WGS) entry which is preliminary data.</text>
</comment>
<dbReference type="GO" id="GO:0030497">
    <property type="term" value="P:fatty acid elongation"/>
    <property type="evidence" value="ECO:0007669"/>
    <property type="project" value="TreeGrafter"/>
</dbReference>
<dbReference type="InterPro" id="IPR057326">
    <property type="entry name" value="KR_dom"/>
</dbReference>
<name>A0A9X2KLP1_9SPHN</name>
<dbReference type="AlphaFoldDB" id="A0A9X2KLP1"/>
<evidence type="ECO:0000256" key="1">
    <source>
        <dbReference type="ARBA" id="ARBA00006484"/>
    </source>
</evidence>
<dbReference type="PROSITE" id="PS00061">
    <property type="entry name" value="ADH_SHORT"/>
    <property type="match status" value="1"/>
</dbReference>
<evidence type="ECO:0000313" key="5">
    <source>
        <dbReference type="Proteomes" id="UP001139451"/>
    </source>
</evidence>
<feature type="domain" description="Ketoreductase" evidence="3">
    <location>
        <begin position="15"/>
        <end position="193"/>
    </location>
</feature>
<accession>A0A9X2KLP1</accession>
<evidence type="ECO:0000313" key="4">
    <source>
        <dbReference type="EMBL" id="MCP3730601.1"/>
    </source>
</evidence>
<dbReference type="RefSeq" id="WP_254292725.1">
    <property type="nucleotide sequence ID" value="NZ_JAMLDX010000005.1"/>
</dbReference>
<dbReference type="PRINTS" id="PR00081">
    <property type="entry name" value="GDHRDH"/>
</dbReference>
<dbReference type="PRINTS" id="PR00080">
    <property type="entry name" value="SDRFAMILY"/>
</dbReference>
<proteinExistence type="inferred from homology"/>
<dbReference type="InterPro" id="IPR002347">
    <property type="entry name" value="SDR_fam"/>
</dbReference>
<dbReference type="SMART" id="SM00822">
    <property type="entry name" value="PKS_KR"/>
    <property type="match status" value="1"/>
</dbReference>
<dbReference type="Gene3D" id="3.40.50.720">
    <property type="entry name" value="NAD(P)-binding Rossmann-like Domain"/>
    <property type="match status" value="1"/>
</dbReference>